<sequence>MSSKIPEPTTVQVDMSENKPLIKSKGNSKVNKTDIKSFSNAVKQTRVATRNKADDTKANSSSQSNSPNEEGVSLESDSSPIGEDNQKTTNKLTSPEWTTVSHHKTKTRPKRDMITGTKKLTTNDTHRLQAAPKASFLHVCRLAPDTTEAELTKYLSSVCAVISCEKLNSKFPNIYSSFKLCVSELNADKVKDPSVWPEGVRISRFFQKRLPMQSVG</sequence>
<dbReference type="EMBL" id="VVIM01000010">
    <property type="protein sequence ID" value="KAB0792701.1"/>
    <property type="molecule type" value="Genomic_DNA"/>
</dbReference>
<evidence type="ECO:0000256" key="1">
    <source>
        <dbReference type="SAM" id="MobiDB-lite"/>
    </source>
</evidence>
<feature type="compositionally biased region" description="Polar residues" evidence="1">
    <location>
        <begin position="25"/>
        <end position="48"/>
    </location>
</feature>
<feature type="region of interest" description="Disordered" evidence="1">
    <location>
        <begin position="1"/>
        <end position="116"/>
    </location>
</feature>
<gene>
    <name evidence="2" type="ORF">PPYR_14660</name>
</gene>
<comment type="caution">
    <text evidence="2">The sequence shown here is derived from an EMBL/GenBank/DDBJ whole genome shotgun (WGS) entry which is preliminary data.</text>
</comment>
<evidence type="ECO:0000313" key="3">
    <source>
        <dbReference type="Proteomes" id="UP000327044"/>
    </source>
</evidence>
<dbReference type="InParanoid" id="A0A5N4A5X4"/>
<protein>
    <submittedName>
        <fullName evidence="2">Uncharacterized protein</fullName>
    </submittedName>
</protein>
<proteinExistence type="predicted"/>
<feature type="compositionally biased region" description="Polar residues" evidence="1">
    <location>
        <begin position="1"/>
        <end position="15"/>
    </location>
</feature>
<dbReference type="Proteomes" id="UP000327044">
    <property type="component" value="Unassembled WGS sequence"/>
</dbReference>
<dbReference type="AlphaFoldDB" id="A0A5N4A5X4"/>
<accession>A0A5N4A5X4</accession>
<name>A0A5N4A5X4_PHOPY</name>
<evidence type="ECO:0000313" key="2">
    <source>
        <dbReference type="EMBL" id="KAB0792701.1"/>
    </source>
</evidence>
<feature type="compositionally biased region" description="Polar residues" evidence="1">
    <location>
        <begin position="87"/>
        <end position="100"/>
    </location>
</feature>
<organism evidence="2 3">
    <name type="scientific">Photinus pyralis</name>
    <name type="common">Common eastern firefly</name>
    <name type="synonym">Lampyris pyralis</name>
    <dbReference type="NCBI Taxonomy" id="7054"/>
    <lineage>
        <taxon>Eukaryota</taxon>
        <taxon>Metazoa</taxon>
        <taxon>Ecdysozoa</taxon>
        <taxon>Arthropoda</taxon>
        <taxon>Hexapoda</taxon>
        <taxon>Insecta</taxon>
        <taxon>Pterygota</taxon>
        <taxon>Neoptera</taxon>
        <taxon>Endopterygota</taxon>
        <taxon>Coleoptera</taxon>
        <taxon>Polyphaga</taxon>
        <taxon>Elateriformia</taxon>
        <taxon>Elateroidea</taxon>
        <taxon>Lampyridae</taxon>
        <taxon>Lampyrinae</taxon>
        <taxon>Photinus</taxon>
    </lineage>
</organism>
<reference evidence="2 3" key="1">
    <citation type="journal article" date="2018" name="Elife">
        <title>Firefly genomes illuminate parallel origins of bioluminescence in beetles.</title>
        <authorList>
            <person name="Fallon T.R."/>
            <person name="Lower S.E."/>
            <person name="Chang C.H."/>
            <person name="Bessho-Uehara M."/>
            <person name="Martin G.J."/>
            <person name="Bewick A.J."/>
            <person name="Behringer M."/>
            <person name="Debat H.J."/>
            <person name="Wong I."/>
            <person name="Day J.C."/>
            <person name="Suvorov A."/>
            <person name="Silva C.J."/>
            <person name="Stanger-Hall K.F."/>
            <person name="Hall D.W."/>
            <person name="Schmitz R.J."/>
            <person name="Nelson D.R."/>
            <person name="Lewis S.M."/>
            <person name="Shigenobu S."/>
            <person name="Bybee S.M."/>
            <person name="Larracuente A.M."/>
            <person name="Oba Y."/>
            <person name="Weng J.K."/>
        </authorList>
    </citation>
    <scope>NUCLEOTIDE SEQUENCE [LARGE SCALE GENOMIC DNA]</scope>
    <source>
        <strain evidence="2">1611_PpyrPB1</strain>
        <tissue evidence="2">Whole body</tissue>
    </source>
</reference>
<keyword evidence="3" id="KW-1185">Reference proteome</keyword>
<feature type="compositionally biased region" description="Low complexity" evidence="1">
    <location>
        <begin position="59"/>
        <end position="68"/>
    </location>
</feature>